<proteinExistence type="predicted"/>
<dbReference type="AlphaFoldDB" id="A0A915K7C1"/>
<dbReference type="InterPro" id="IPR002347">
    <property type="entry name" value="SDR_fam"/>
</dbReference>
<dbReference type="Gene3D" id="3.40.50.720">
    <property type="entry name" value="NAD(P)-binding Rossmann-like Domain"/>
    <property type="match status" value="1"/>
</dbReference>
<reference evidence="2" key="1">
    <citation type="submission" date="2022-11" db="UniProtKB">
        <authorList>
            <consortium name="WormBaseParasite"/>
        </authorList>
    </citation>
    <scope>IDENTIFICATION</scope>
</reference>
<protein>
    <submittedName>
        <fullName evidence="2">Uncharacterized protein</fullName>
    </submittedName>
</protein>
<accession>A0A915K7C1</accession>
<sequence length="53" mass="6006">NINFRTAERVKQEFGTIDILINNAGIVSGKDIFECPDEKIAKVMNVNTMAHIW</sequence>
<dbReference type="SUPFAM" id="SSF51735">
    <property type="entry name" value="NAD(P)-binding Rossmann-fold domains"/>
    <property type="match status" value="1"/>
</dbReference>
<keyword evidence="1" id="KW-1185">Reference proteome</keyword>
<dbReference type="PANTHER" id="PTHR24322:SF742">
    <property type="entry name" value="PROTEIN DHS-3"/>
    <property type="match status" value="1"/>
</dbReference>
<dbReference type="Proteomes" id="UP000887565">
    <property type="component" value="Unplaced"/>
</dbReference>
<evidence type="ECO:0000313" key="1">
    <source>
        <dbReference type="Proteomes" id="UP000887565"/>
    </source>
</evidence>
<dbReference type="InterPro" id="IPR036291">
    <property type="entry name" value="NAD(P)-bd_dom_sf"/>
</dbReference>
<organism evidence="1 2">
    <name type="scientific">Romanomermis culicivorax</name>
    <name type="common">Nematode worm</name>
    <dbReference type="NCBI Taxonomy" id="13658"/>
    <lineage>
        <taxon>Eukaryota</taxon>
        <taxon>Metazoa</taxon>
        <taxon>Ecdysozoa</taxon>
        <taxon>Nematoda</taxon>
        <taxon>Enoplea</taxon>
        <taxon>Dorylaimia</taxon>
        <taxon>Mermithida</taxon>
        <taxon>Mermithoidea</taxon>
        <taxon>Mermithidae</taxon>
        <taxon>Romanomermis</taxon>
    </lineage>
</organism>
<dbReference type="GO" id="GO:0016616">
    <property type="term" value="F:oxidoreductase activity, acting on the CH-OH group of donors, NAD or NADP as acceptor"/>
    <property type="evidence" value="ECO:0007669"/>
    <property type="project" value="TreeGrafter"/>
</dbReference>
<name>A0A915K7C1_ROMCU</name>
<evidence type="ECO:0000313" key="2">
    <source>
        <dbReference type="WBParaSite" id="nRc.2.0.1.t34079-RA"/>
    </source>
</evidence>
<dbReference type="PANTHER" id="PTHR24322">
    <property type="entry name" value="PKSB"/>
    <property type="match status" value="1"/>
</dbReference>
<dbReference type="GO" id="GO:0005811">
    <property type="term" value="C:lipid droplet"/>
    <property type="evidence" value="ECO:0007669"/>
    <property type="project" value="TreeGrafter"/>
</dbReference>
<dbReference type="WBParaSite" id="nRc.2.0.1.t34079-RA">
    <property type="protein sequence ID" value="nRc.2.0.1.t34079-RA"/>
    <property type="gene ID" value="nRc.2.0.1.g34079"/>
</dbReference>
<dbReference type="Pfam" id="PF00106">
    <property type="entry name" value="adh_short"/>
    <property type="match status" value="1"/>
</dbReference>